<dbReference type="InterPro" id="IPR025312">
    <property type="entry name" value="DUF4216"/>
</dbReference>
<accession>A0AAW2C7S9</accession>
<organism evidence="3 4">
    <name type="scientific">Lithocarpus litseifolius</name>
    <dbReference type="NCBI Taxonomy" id="425828"/>
    <lineage>
        <taxon>Eukaryota</taxon>
        <taxon>Viridiplantae</taxon>
        <taxon>Streptophyta</taxon>
        <taxon>Embryophyta</taxon>
        <taxon>Tracheophyta</taxon>
        <taxon>Spermatophyta</taxon>
        <taxon>Magnoliopsida</taxon>
        <taxon>eudicotyledons</taxon>
        <taxon>Gunneridae</taxon>
        <taxon>Pentapetalae</taxon>
        <taxon>rosids</taxon>
        <taxon>fabids</taxon>
        <taxon>Fagales</taxon>
        <taxon>Fagaceae</taxon>
        <taxon>Lithocarpus</taxon>
    </lineage>
</organism>
<evidence type="ECO:0000256" key="1">
    <source>
        <dbReference type="SAM" id="MobiDB-lite"/>
    </source>
</evidence>
<dbReference type="PANTHER" id="PTHR48258:SF12">
    <property type="entry name" value="TRANSPOSON PROTEIN, CACTA, EN_SPM SUB-CLASS"/>
    <property type="match status" value="1"/>
</dbReference>
<evidence type="ECO:0000259" key="2">
    <source>
        <dbReference type="Pfam" id="PF13952"/>
    </source>
</evidence>
<feature type="non-terminal residue" evidence="3">
    <location>
        <position position="1"/>
    </location>
</feature>
<proteinExistence type="predicted"/>
<dbReference type="Proteomes" id="UP001459277">
    <property type="component" value="Unassembled WGS sequence"/>
</dbReference>
<evidence type="ECO:0000313" key="4">
    <source>
        <dbReference type="Proteomes" id="UP001459277"/>
    </source>
</evidence>
<dbReference type="AlphaFoldDB" id="A0AAW2C7S9"/>
<keyword evidence="4" id="KW-1185">Reference proteome</keyword>
<comment type="caution">
    <text evidence="3">The sequence shown here is derived from an EMBL/GenBank/DDBJ whole genome shotgun (WGS) entry which is preliminary data.</text>
</comment>
<dbReference type="Pfam" id="PF13952">
    <property type="entry name" value="DUF4216"/>
    <property type="match status" value="1"/>
</dbReference>
<sequence length="257" mass="29667">VMSMDAFERNELSDKVRWFARYPDNEAKWFKRYVINGLKFRTKDFETTRKTQNSGVCVVTEGGATYYGVLIDIIELNYSDKYRYVLFKCQWDDVISGRGCKKDDFGFPLVNFSRLIHTGDRLIDEPYVLATQASQVFYVEDVRYKDWMVVVKTKPREVFDVGIEAVDDDEEVDTYMENVPYNVTIDDACNDANDNHAWARVDEEGTIYDTPLISKDELLEQDFIDDEELGDDVYESNDDGSNDDESSDDDSSGEDSS</sequence>
<evidence type="ECO:0000313" key="3">
    <source>
        <dbReference type="EMBL" id="KAK9993592.1"/>
    </source>
</evidence>
<dbReference type="PANTHER" id="PTHR48258">
    <property type="entry name" value="DUF4218 DOMAIN-CONTAINING PROTEIN-RELATED"/>
    <property type="match status" value="1"/>
</dbReference>
<protein>
    <recommendedName>
        <fullName evidence="2">DUF4216 domain-containing protein</fullName>
    </recommendedName>
</protein>
<name>A0AAW2C7S9_9ROSI</name>
<feature type="domain" description="DUF4216" evidence="2">
    <location>
        <begin position="74"/>
        <end position="150"/>
    </location>
</feature>
<dbReference type="EMBL" id="JAZDWU010000008">
    <property type="protein sequence ID" value="KAK9993592.1"/>
    <property type="molecule type" value="Genomic_DNA"/>
</dbReference>
<gene>
    <name evidence="3" type="ORF">SO802_023295</name>
</gene>
<feature type="region of interest" description="Disordered" evidence="1">
    <location>
        <begin position="224"/>
        <end position="257"/>
    </location>
</feature>
<reference evidence="3 4" key="1">
    <citation type="submission" date="2024-01" db="EMBL/GenBank/DDBJ databases">
        <title>A telomere-to-telomere, gap-free genome of sweet tea (Lithocarpus litseifolius).</title>
        <authorList>
            <person name="Zhou J."/>
        </authorList>
    </citation>
    <scope>NUCLEOTIDE SEQUENCE [LARGE SCALE GENOMIC DNA]</scope>
    <source>
        <strain evidence="3">Zhou-2022a</strain>
        <tissue evidence="3">Leaf</tissue>
    </source>
</reference>